<dbReference type="InterPro" id="IPR045036">
    <property type="entry name" value="Spartin-like"/>
</dbReference>
<accession>Q23CJ1</accession>
<dbReference type="InParanoid" id="Q23CJ1"/>
<evidence type="ECO:0000259" key="2">
    <source>
        <dbReference type="Pfam" id="PF06911"/>
    </source>
</evidence>
<dbReference type="Proteomes" id="UP000009168">
    <property type="component" value="Unassembled WGS sequence"/>
</dbReference>
<dbReference type="STRING" id="312017.Q23CJ1"/>
<evidence type="ECO:0000313" key="4">
    <source>
        <dbReference type="Proteomes" id="UP000009168"/>
    </source>
</evidence>
<dbReference type="GO" id="GO:0005886">
    <property type="term" value="C:plasma membrane"/>
    <property type="evidence" value="ECO:0007669"/>
    <property type="project" value="TreeGrafter"/>
</dbReference>
<dbReference type="HOGENOM" id="CLU_822549_0_0_1"/>
<feature type="domain" description="Senescence" evidence="2">
    <location>
        <begin position="150"/>
        <end position="332"/>
    </location>
</feature>
<evidence type="ECO:0000313" key="3">
    <source>
        <dbReference type="EMBL" id="EAR94289.3"/>
    </source>
</evidence>
<sequence>MEQQYQMQLVFEIPNCTLYDINGSQYSVIDKGALAIYELKSHQLIVLKLGSWQYSLQKDIPVMAQQQNSRKMYAFPKKQGNFGIVFGYGTSDEQENVFESILENNTDFVISTPGQEDSSQKLVGSSNDQQQLQQQGGTTTSSTSKKIQGYLQKGGDFIRSGLITGAGYLAKGIQSGGQYLRSKISKPQKKEVKPETIQKVKMAKATSSAVLIFTQTQISALIQGAKVIGEELSNQVGDSDTGKKIKAHKNYEDAKNIAKGTVHVFAAIYDGMFEGLCAIGRGFQAATTDVVQAQYGEGAGQLAHESFETAANVGNIAYAYKTEAIKAIEQGTKSEIKQ</sequence>
<keyword evidence="4" id="KW-1185">Reference proteome</keyword>
<proteinExistence type="predicted"/>
<protein>
    <submittedName>
        <fullName evidence="3">Senescence-associated protein</fullName>
    </submittedName>
</protein>
<dbReference type="KEGG" id="tet:TTHERM_00856680"/>
<dbReference type="OMA" id="LEVPQCK"/>
<reference evidence="4" key="1">
    <citation type="journal article" date="2006" name="PLoS Biol.">
        <title>Macronuclear genome sequence of the ciliate Tetrahymena thermophila, a model eukaryote.</title>
        <authorList>
            <person name="Eisen J.A."/>
            <person name="Coyne R.S."/>
            <person name="Wu M."/>
            <person name="Wu D."/>
            <person name="Thiagarajan M."/>
            <person name="Wortman J.R."/>
            <person name="Badger J.H."/>
            <person name="Ren Q."/>
            <person name="Amedeo P."/>
            <person name="Jones K.M."/>
            <person name="Tallon L.J."/>
            <person name="Delcher A.L."/>
            <person name="Salzberg S.L."/>
            <person name="Silva J.C."/>
            <person name="Haas B.J."/>
            <person name="Majoros W.H."/>
            <person name="Farzad M."/>
            <person name="Carlton J.M."/>
            <person name="Smith R.K. Jr."/>
            <person name="Garg J."/>
            <person name="Pearlman R.E."/>
            <person name="Karrer K.M."/>
            <person name="Sun L."/>
            <person name="Manning G."/>
            <person name="Elde N.C."/>
            <person name="Turkewitz A.P."/>
            <person name="Asai D.J."/>
            <person name="Wilkes D.E."/>
            <person name="Wang Y."/>
            <person name="Cai H."/>
            <person name="Collins K."/>
            <person name="Stewart B.A."/>
            <person name="Lee S.R."/>
            <person name="Wilamowska K."/>
            <person name="Weinberg Z."/>
            <person name="Ruzzo W.L."/>
            <person name="Wloga D."/>
            <person name="Gaertig J."/>
            <person name="Frankel J."/>
            <person name="Tsao C.-C."/>
            <person name="Gorovsky M.A."/>
            <person name="Keeling P.J."/>
            <person name="Waller R.F."/>
            <person name="Patron N.J."/>
            <person name="Cherry J.M."/>
            <person name="Stover N.A."/>
            <person name="Krieger C.J."/>
            <person name="del Toro C."/>
            <person name="Ryder H.F."/>
            <person name="Williamson S.C."/>
            <person name="Barbeau R.A."/>
            <person name="Hamilton E.P."/>
            <person name="Orias E."/>
        </authorList>
    </citation>
    <scope>NUCLEOTIDE SEQUENCE [LARGE SCALE GENOMIC DNA]</scope>
    <source>
        <strain evidence="4">SB210</strain>
    </source>
</reference>
<gene>
    <name evidence="3" type="ORF">TTHERM_00856680</name>
</gene>
<dbReference type="InterPro" id="IPR009686">
    <property type="entry name" value="Senescence/spartin_C"/>
</dbReference>
<dbReference type="PANTHER" id="PTHR21068:SF43">
    <property type="entry name" value="SPARTIN"/>
    <property type="match status" value="1"/>
</dbReference>
<dbReference type="GeneID" id="7842916"/>
<feature type="compositionally biased region" description="Polar residues" evidence="1">
    <location>
        <begin position="113"/>
        <end position="123"/>
    </location>
</feature>
<dbReference type="OrthoDB" id="299998at2759"/>
<dbReference type="PANTHER" id="PTHR21068">
    <property type="entry name" value="SPARTIN"/>
    <property type="match status" value="1"/>
</dbReference>
<dbReference type="RefSeq" id="XP_001014534.3">
    <property type="nucleotide sequence ID" value="XM_001014534.4"/>
</dbReference>
<dbReference type="EMBL" id="GG662716">
    <property type="protein sequence ID" value="EAR94289.3"/>
    <property type="molecule type" value="Genomic_DNA"/>
</dbReference>
<dbReference type="Pfam" id="PF06911">
    <property type="entry name" value="Senescence"/>
    <property type="match status" value="1"/>
</dbReference>
<dbReference type="eggNOG" id="KOG2709">
    <property type="taxonomic scope" value="Eukaryota"/>
</dbReference>
<name>Q23CJ1_TETTS</name>
<feature type="compositionally biased region" description="Low complexity" evidence="1">
    <location>
        <begin position="124"/>
        <end position="145"/>
    </location>
</feature>
<organism evidence="3 4">
    <name type="scientific">Tetrahymena thermophila (strain SB210)</name>
    <dbReference type="NCBI Taxonomy" id="312017"/>
    <lineage>
        <taxon>Eukaryota</taxon>
        <taxon>Sar</taxon>
        <taxon>Alveolata</taxon>
        <taxon>Ciliophora</taxon>
        <taxon>Intramacronucleata</taxon>
        <taxon>Oligohymenophorea</taxon>
        <taxon>Hymenostomatida</taxon>
        <taxon>Tetrahymenina</taxon>
        <taxon>Tetrahymenidae</taxon>
        <taxon>Tetrahymena</taxon>
    </lineage>
</organism>
<feature type="region of interest" description="Disordered" evidence="1">
    <location>
        <begin position="113"/>
        <end position="145"/>
    </location>
</feature>
<evidence type="ECO:0000256" key="1">
    <source>
        <dbReference type="SAM" id="MobiDB-lite"/>
    </source>
</evidence>
<dbReference type="AlphaFoldDB" id="Q23CJ1"/>